<evidence type="ECO:0000313" key="4">
    <source>
        <dbReference type="Proteomes" id="UP001489902"/>
    </source>
</evidence>
<gene>
    <name evidence="3" type="ORF">QYS62_008094</name>
</gene>
<organism evidence="3 4">
    <name type="scientific">Fusarium acuminatum</name>
    <dbReference type="NCBI Taxonomy" id="5515"/>
    <lineage>
        <taxon>Eukaryota</taxon>
        <taxon>Fungi</taxon>
        <taxon>Dikarya</taxon>
        <taxon>Ascomycota</taxon>
        <taxon>Pezizomycotina</taxon>
        <taxon>Sordariomycetes</taxon>
        <taxon>Hypocreomycetidae</taxon>
        <taxon>Hypocreales</taxon>
        <taxon>Nectriaceae</taxon>
        <taxon>Fusarium</taxon>
        <taxon>Fusarium tricinctum species complex</taxon>
    </lineage>
</organism>
<name>A0ABZ2X1N5_9HYPO</name>
<keyword evidence="4" id="KW-1185">Reference proteome</keyword>
<accession>A0ABZ2X1N5</accession>
<dbReference type="Pfam" id="PF06985">
    <property type="entry name" value="HET"/>
    <property type="match status" value="1"/>
</dbReference>
<dbReference type="PANTHER" id="PTHR24148">
    <property type="entry name" value="ANKYRIN REPEAT DOMAIN-CONTAINING PROTEIN 39 HOMOLOG-RELATED"/>
    <property type="match status" value="1"/>
</dbReference>
<reference evidence="3 4" key="1">
    <citation type="submission" date="2024-04" db="EMBL/GenBank/DDBJ databases">
        <title>Complete genome sequence of Fusarium acuminatum.</title>
        <authorList>
            <person name="Lan B."/>
        </authorList>
    </citation>
    <scope>NUCLEOTIDE SEQUENCE [LARGE SCALE GENOMIC DNA]</scope>
    <source>
        <strain evidence="3">1A</strain>
    </source>
</reference>
<dbReference type="PANTHER" id="PTHR24148:SF73">
    <property type="entry name" value="HET DOMAIN PROTEIN (AFU_ORTHOLOGUE AFUA_8G01020)"/>
    <property type="match status" value="1"/>
</dbReference>
<evidence type="ECO:0000313" key="3">
    <source>
        <dbReference type="EMBL" id="WZH46966.1"/>
    </source>
</evidence>
<proteinExistence type="predicted"/>
<evidence type="ECO:0000256" key="1">
    <source>
        <dbReference type="SAM" id="MobiDB-lite"/>
    </source>
</evidence>
<sequence length="677" mass="77316">MPGFQYSPVLPLEIRLLELQAGVFGDPLVGTIVHQVLSVEDDKIPDFEALSYCWGDQSHPEPITLTNEQPANEEQSAQEPETGFVKIGPNLASALRSLRYSSEKRIVWCDSICINQKDLAERSLQVQRMSDIFRHARSVIVWLGPETSWSVVAMKTLRWLGRQVKSVTYSHSTGGYVYDLVDTADDRFEEVDRTHPLSFAEWRAFEQLLALDWHTRLWTYQEIVLANQTTCVIWLGREAMPWTLFKNIVIFGTFKLPPRHAILDPVGYSGNAMQFMGRAIACDTFEHYDMWLPAIRMAMHHQCSDSRDKVFALQGLMDPDVARSITPDYTKSPKELFTSFCLEHLSRYNNLEFLGFCNANTSPTWVADLEGPMRYLPVIGHAARFSVAHAYLDEPGVLNVAGIWCDELCEDPVKVPDWQPLQSLEEYRQVMIEAIRALSDNGSVDDDDYLDKIIMALLYEYVRDYNIQRLKPPKTTASLRSLEDWRKRIREWLNGVFTEKGDAENLWQSDSAYMSSRPRIQATTDCSRTRNGSFVRVPSAGRRGDIVAVFLGSGNPILLRPQEGFRAFSVIGPCYHSGFSESQALLGDDFRGWGRLWDEINQSLIFYQRGLDIRIEDPRLDNVPLPEGFGTDVSQEDGMPFIYQMISGSRVMVYDDPRLSEAELKKRGVPVERFRLV</sequence>
<feature type="domain" description="Heterokaryon incompatibility" evidence="2">
    <location>
        <begin position="47"/>
        <end position="222"/>
    </location>
</feature>
<dbReference type="Proteomes" id="UP001489902">
    <property type="component" value="Chromosome 4"/>
</dbReference>
<dbReference type="InterPro" id="IPR052895">
    <property type="entry name" value="HetReg/Transcr_Mod"/>
</dbReference>
<feature type="region of interest" description="Disordered" evidence="1">
    <location>
        <begin position="62"/>
        <end position="82"/>
    </location>
</feature>
<evidence type="ECO:0000259" key="2">
    <source>
        <dbReference type="Pfam" id="PF06985"/>
    </source>
</evidence>
<dbReference type="InterPro" id="IPR010730">
    <property type="entry name" value="HET"/>
</dbReference>
<protein>
    <submittedName>
        <fullName evidence="3">Heterokaryon incompatibility protein-domain-containing protein</fullName>
    </submittedName>
</protein>
<dbReference type="EMBL" id="CP151263">
    <property type="protein sequence ID" value="WZH46966.1"/>
    <property type="molecule type" value="Genomic_DNA"/>
</dbReference>
<feature type="compositionally biased region" description="Polar residues" evidence="1">
    <location>
        <begin position="64"/>
        <end position="79"/>
    </location>
</feature>